<evidence type="ECO:0000313" key="4">
    <source>
        <dbReference type="Proteomes" id="UP000067399"/>
    </source>
</evidence>
<dbReference type="InterPro" id="IPR050229">
    <property type="entry name" value="GlpE_sulfurtransferase"/>
</dbReference>
<dbReference type="Gene3D" id="3.40.250.10">
    <property type="entry name" value="Rhodanese-like domain"/>
    <property type="match status" value="1"/>
</dbReference>
<keyword evidence="1" id="KW-0812">Transmembrane</keyword>
<keyword evidence="4" id="KW-1185">Reference proteome</keyword>
<dbReference type="PANTHER" id="PTHR43031:SF1">
    <property type="entry name" value="PYRIDINE NUCLEOTIDE-DISULPHIDE OXIDOREDUCTASE"/>
    <property type="match status" value="1"/>
</dbReference>
<reference evidence="3 4" key="1">
    <citation type="journal article" date="2000" name="Mar. Ecol. Prog. Ser.">
        <title>Phylogenetic characterization of endosymbionts in three hydrothermal vent mussels: influence on host distributions.</title>
        <authorList>
            <person name="Fujiwara Y."/>
            <person name="Takai K."/>
            <person name="Uematsu K."/>
            <person name="Tsuchida S."/>
            <person name="Hunt J.C."/>
            <person name="Hashimoto J."/>
        </authorList>
    </citation>
    <scope>NUCLEOTIDE SEQUENCE [LARGE SCALE GENOMIC DNA]</scope>
    <source>
        <strain evidence="3 4">Myojin Knoll</strain>
    </source>
</reference>
<organism evidence="3 4">
    <name type="scientific">endosymbiont of Bathymodiolus septemdierum str. Myojin knoll</name>
    <dbReference type="NCBI Taxonomy" id="1303921"/>
    <lineage>
        <taxon>Bacteria</taxon>
        <taxon>Pseudomonadati</taxon>
        <taxon>Pseudomonadota</taxon>
        <taxon>Gammaproteobacteria</taxon>
        <taxon>sulfur-oxidizing symbionts</taxon>
    </lineage>
</organism>
<dbReference type="RefSeq" id="WP_066042814.1">
    <property type="nucleotide sequence ID" value="NZ_AP013042.1"/>
</dbReference>
<dbReference type="Pfam" id="PF00581">
    <property type="entry name" value="Rhodanese"/>
    <property type="match status" value="1"/>
</dbReference>
<sequence>MELLEFLLNDDQIFTTITLVVLIALFIGNLVADKLRKYQEITATEATTLMDEEGLIILDVREEKERKSGFIANDIHIPLAQVKNKLNEIDKTKKILVYCRSGARSAHVAGMLTRHEFEYVYSLKGGINAWKKANLPISTKVNKNKKKKK</sequence>
<dbReference type="InterPro" id="IPR001763">
    <property type="entry name" value="Rhodanese-like_dom"/>
</dbReference>
<proteinExistence type="predicted"/>
<dbReference type="Proteomes" id="UP000067399">
    <property type="component" value="Chromosome"/>
</dbReference>
<dbReference type="SUPFAM" id="SSF52821">
    <property type="entry name" value="Rhodanese/Cell cycle control phosphatase"/>
    <property type="match status" value="1"/>
</dbReference>
<feature type="transmembrane region" description="Helical" evidence="1">
    <location>
        <begin position="12"/>
        <end position="32"/>
    </location>
</feature>
<evidence type="ECO:0000256" key="1">
    <source>
        <dbReference type="SAM" id="Phobius"/>
    </source>
</evidence>
<keyword evidence="1" id="KW-1133">Transmembrane helix</keyword>
<dbReference type="AlphaFoldDB" id="A0A0N7KB75"/>
<keyword evidence="1" id="KW-0472">Membrane</keyword>
<feature type="domain" description="Rhodanese" evidence="2">
    <location>
        <begin position="51"/>
        <end position="139"/>
    </location>
</feature>
<dbReference type="KEGG" id="ebh:BSEPE_0210"/>
<evidence type="ECO:0000313" key="3">
    <source>
        <dbReference type="EMBL" id="BAS67231.1"/>
    </source>
</evidence>
<gene>
    <name evidence="3" type="ORF">BSEPE_0210</name>
</gene>
<dbReference type="PROSITE" id="PS50206">
    <property type="entry name" value="RHODANESE_3"/>
    <property type="match status" value="1"/>
</dbReference>
<dbReference type="InterPro" id="IPR036873">
    <property type="entry name" value="Rhodanese-like_dom_sf"/>
</dbReference>
<accession>A0A0N7KB75</accession>
<name>A0A0N7KB75_9GAMM</name>
<evidence type="ECO:0000259" key="2">
    <source>
        <dbReference type="PROSITE" id="PS50206"/>
    </source>
</evidence>
<dbReference type="OrthoDB" id="9808735at2"/>
<dbReference type="PANTHER" id="PTHR43031">
    <property type="entry name" value="FAD-DEPENDENT OXIDOREDUCTASE"/>
    <property type="match status" value="1"/>
</dbReference>
<dbReference type="CDD" id="cd00158">
    <property type="entry name" value="RHOD"/>
    <property type="match status" value="1"/>
</dbReference>
<reference evidence="3 4" key="2">
    <citation type="journal article" date="2016" name="ISME J.">
        <title>Heterogeneous composition of key metabolic gene clusters in a vent mussel symbiont population.</title>
        <authorList>
            <person name="Ikuta T."/>
            <person name="Takaki Y."/>
            <person name="Nagai Y."/>
            <person name="Shimamura S."/>
            <person name="Tsuda M."/>
            <person name="Kawagucci S."/>
            <person name="Aoki Y."/>
            <person name="Inoue K."/>
            <person name="Teruya M."/>
            <person name="Satou K."/>
            <person name="Teruya K."/>
            <person name="Shimoji M."/>
            <person name="Tamotsu H."/>
            <person name="Hirano T."/>
            <person name="Maruyama T."/>
            <person name="Yoshida T."/>
        </authorList>
    </citation>
    <scope>NUCLEOTIDE SEQUENCE [LARGE SCALE GENOMIC DNA]</scope>
    <source>
        <strain evidence="3 4">Myojin Knoll</strain>
    </source>
</reference>
<dbReference type="EMBL" id="AP013042">
    <property type="protein sequence ID" value="BAS67231.1"/>
    <property type="molecule type" value="Genomic_DNA"/>
</dbReference>
<dbReference type="STRING" id="1303921.BSEPE_0210"/>
<dbReference type="SMART" id="SM00450">
    <property type="entry name" value="RHOD"/>
    <property type="match status" value="1"/>
</dbReference>
<protein>
    <submittedName>
        <fullName evidence="3">Rhodanese domain protein</fullName>
    </submittedName>
</protein>